<dbReference type="NCBIfam" id="TIGR01716">
    <property type="entry name" value="RGG_Cterm"/>
    <property type="match status" value="1"/>
</dbReference>
<dbReference type="PATRIC" id="fig|1045004.4.peg.297"/>
<dbReference type="CDD" id="cd00093">
    <property type="entry name" value="HTH_XRE"/>
    <property type="match status" value="1"/>
</dbReference>
<name>G9WIX1_9LACO</name>
<dbReference type="AlphaFoldDB" id="G9WIX1"/>
<dbReference type="GO" id="GO:0003677">
    <property type="term" value="F:DNA binding"/>
    <property type="evidence" value="ECO:0007669"/>
    <property type="project" value="InterPro"/>
</dbReference>
<dbReference type="SUPFAM" id="SSF47413">
    <property type="entry name" value="lambda repressor-like DNA-binding domains"/>
    <property type="match status" value="1"/>
</dbReference>
<dbReference type="PROSITE" id="PS50943">
    <property type="entry name" value="HTH_CROC1"/>
    <property type="match status" value="1"/>
</dbReference>
<evidence type="ECO:0000313" key="3">
    <source>
        <dbReference type="Proteomes" id="UP000004959"/>
    </source>
</evidence>
<dbReference type="InterPro" id="IPR010057">
    <property type="entry name" value="Transcription_activator_Rgg_C"/>
</dbReference>
<dbReference type="SMART" id="SM00530">
    <property type="entry name" value="HTH_XRE"/>
    <property type="match status" value="1"/>
</dbReference>
<proteinExistence type="predicted"/>
<dbReference type="HOGENOM" id="CLU_072045_1_2_9"/>
<dbReference type="PANTHER" id="PTHR37038">
    <property type="entry name" value="TRANSCRIPTIONAL REGULATOR-RELATED"/>
    <property type="match status" value="1"/>
</dbReference>
<dbReference type="InterPro" id="IPR053163">
    <property type="entry name" value="HTH-type_regulator_Rgg"/>
</dbReference>
<dbReference type="Proteomes" id="UP000004959">
    <property type="component" value="Chromosome"/>
</dbReference>
<protein>
    <submittedName>
        <fullName evidence="2">Transcriptional regulator MutR family</fullName>
    </submittedName>
</protein>
<dbReference type="Pfam" id="PF01381">
    <property type="entry name" value="HTH_3"/>
    <property type="match status" value="1"/>
</dbReference>
<accession>G9WIX1</accession>
<feature type="domain" description="HTH cro/C1-type" evidence="1">
    <location>
        <begin position="13"/>
        <end position="66"/>
    </location>
</feature>
<reference evidence="2 3" key="1">
    <citation type="journal article" date="2012" name="PLoS ONE">
        <title>Functional divergence in the genus oenococcus as predicted by genome sequencing of the newly-described species, Oenococcus kitaharae.</title>
        <authorList>
            <person name="Borneman A.R."/>
            <person name="McCarthy J.M."/>
            <person name="Chambers P.J."/>
            <person name="Bartowsky E.J."/>
        </authorList>
    </citation>
    <scope>NUCLEOTIDE SEQUENCE [LARGE SCALE GENOMIC DNA]</scope>
    <source>
        <strain evidence="3">DSM17330</strain>
    </source>
</reference>
<organism evidence="2 3">
    <name type="scientific">Oenococcus kitaharae DSM 17330</name>
    <dbReference type="NCBI Taxonomy" id="1045004"/>
    <lineage>
        <taxon>Bacteria</taxon>
        <taxon>Bacillati</taxon>
        <taxon>Bacillota</taxon>
        <taxon>Bacilli</taxon>
        <taxon>Lactobacillales</taxon>
        <taxon>Lactobacillaceae</taxon>
        <taxon>Oenococcus</taxon>
    </lineage>
</organism>
<dbReference type="RefSeq" id="WP_007744684.1">
    <property type="nucleotide sequence ID" value="NZ_CM001398.1"/>
</dbReference>
<dbReference type="InterPro" id="IPR010982">
    <property type="entry name" value="Lambda_DNA-bd_dom_sf"/>
</dbReference>
<gene>
    <name evidence="2" type="ORF">OKIT_0296</name>
</gene>
<comment type="caution">
    <text evidence="2">The sequence shown here is derived from an EMBL/GenBank/DDBJ whole genome shotgun (WGS) entry which is preliminary data.</text>
</comment>
<sequence>MYDPRTHSLGTQFKTIRKERGYSASTVADGILSVSTLYKFEENDVNLSFIKVVQLLEKMHVDLDDFVQITDSNFNNEYQIFLNQMNVLYSENKLVDLEDIFISHLHQYQSNKDHFDLVCAATTMALLKNLNHNYPVNQALVSDLTNYLLRVGGWQNFQITVFGNCLTIISSRVIEIMAKEMITQHEEHRLNSKNSEYLLLALVNTIDAMIDRKDFIYAKELVNDIESMDIPEISLLARFKLIFLKNLLLLDAEEAKKSNGALLLSLDRLGSKQLAAAYQAYMNEFYSQNN</sequence>
<dbReference type="eggNOG" id="COG1396">
    <property type="taxonomic scope" value="Bacteria"/>
</dbReference>
<dbReference type="InterPro" id="IPR011990">
    <property type="entry name" value="TPR-like_helical_dom_sf"/>
</dbReference>
<dbReference type="Gene3D" id="1.25.40.10">
    <property type="entry name" value="Tetratricopeptide repeat domain"/>
    <property type="match status" value="1"/>
</dbReference>
<evidence type="ECO:0000313" key="2">
    <source>
        <dbReference type="EMBL" id="EHN58420.1"/>
    </source>
</evidence>
<dbReference type="EMBL" id="AFVZ01000001">
    <property type="protein sequence ID" value="EHN58420.1"/>
    <property type="molecule type" value="Genomic_DNA"/>
</dbReference>
<evidence type="ECO:0000259" key="1">
    <source>
        <dbReference type="PROSITE" id="PS50943"/>
    </source>
</evidence>
<keyword evidence="3" id="KW-1185">Reference proteome</keyword>
<dbReference type="Pfam" id="PF21259">
    <property type="entry name" value="Rgg_C"/>
    <property type="match status" value="1"/>
</dbReference>
<dbReference type="InterPro" id="IPR001387">
    <property type="entry name" value="Cro/C1-type_HTH"/>
</dbReference>
<dbReference type="STRING" id="336988.NT96_04670"/>
<dbReference type="OrthoDB" id="2185502at2"/>
<dbReference type="PANTHER" id="PTHR37038:SF12">
    <property type="entry name" value="TRANSCRIPTIONAL REGULATOR"/>
    <property type="match status" value="1"/>
</dbReference>